<evidence type="ECO:0000256" key="9">
    <source>
        <dbReference type="ARBA" id="ARBA00023136"/>
    </source>
</evidence>
<dbReference type="SUPFAM" id="SSF52540">
    <property type="entry name" value="P-loop containing nucleoside triphosphate hydrolases"/>
    <property type="match status" value="1"/>
</dbReference>
<keyword evidence="9 11" id="KW-0472">Membrane</keyword>
<dbReference type="GO" id="GO:0005524">
    <property type="term" value="F:ATP binding"/>
    <property type="evidence" value="ECO:0007669"/>
    <property type="project" value="UniProtKB-UniRule"/>
</dbReference>
<dbReference type="EMBL" id="CAADFK010000053">
    <property type="protein sequence ID" value="VFK13877.1"/>
    <property type="molecule type" value="Genomic_DNA"/>
</dbReference>
<evidence type="ECO:0000256" key="2">
    <source>
        <dbReference type="ARBA" id="ARBA00004202"/>
    </source>
</evidence>
<comment type="function">
    <text evidence="1">Part of the ABC transporter FtsEX involved in cellular division. Important for assembly or stability of the septal ring.</text>
</comment>
<comment type="subcellular location">
    <subcellularLocation>
        <location evidence="11">Cell inner membrane</location>
        <topology evidence="11">Peripheral membrane protein</topology>
        <orientation evidence="11">Cytoplasmic side</orientation>
    </subcellularLocation>
    <subcellularLocation>
        <location evidence="2">Cell membrane</location>
        <topology evidence="2">Peripheral membrane protein</topology>
    </subcellularLocation>
</comment>
<evidence type="ECO:0000256" key="5">
    <source>
        <dbReference type="ARBA" id="ARBA00022475"/>
    </source>
</evidence>
<dbReference type="InterPro" id="IPR003439">
    <property type="entry name" value="ABC_transporter-like_ATP-bd"/>
</dbReference>
<sequence length="223" mass="25237">MIAFRHVFKRYPQGFDALRNITLEIPIGEMAFLTGHSGAGKSTLLRLIAVIERCTRGEIIVDGEDLSRISRRRIPRFRRKIGVVFQSHRLLMDRTVFDNVALPLVIAGHTHRDIARRVHAALDKVGLLRKRNSYPITLSGGEQQRVGIARGVANKPPILLADEPTGNLDPALSREIMQLFRQFNRFGVTVLIATHDIMLIRQMKCRTLILQNGSLVSSHHIER</sequence>
<dbReference type="PANTHER" id="PTHR24220">
    <property type="entry name" value="IMPORT ATP-BINDING PROTEIN"/>
    <property type="match status" value="1"/>
</dbReference>
<accession>A0A450WA14</accession>
<keyword evidence="8 11" id="KW-0067">ATP-binding</keyword>
<dbReference type="PROSITE" id="PS50893">
    <property type="entry name" value="ABC_TRANSPORTER_2"/>
    <property type="match status" value="1"/>
</dbReference>
<comment type="subunit">
    <text evidence="11">Homodimer. Forms a membrane-associated complex with FtsX.</text>
</comment>
<evidence type="ECO:0000256" key="11">
    <source>
        <dbReference type="RuleBase" id="RU365094"/>
    </source>
</evidence>
<dbReference type="GO" id="GO:0022857">
    <property type="term" value="F:transmembrane transporter activity"/>
    <property type="evidence" value="ECO:0007669"/>
    <property type="project" value="TreeGrafter"/>
</dbReference>
<gene>
    <name evidence="11" type="primary">ftsE</name>
    <name evidence="13" type="ORF">BECKLPF1236B_GA0070989_105311</name>
</gene>
<keyword evidence="7 11" id="KW-0547">Nucleotide-binding</keyword>
<dbReference type="InterPro" id="IPR003593">
    <property type="entry name" value="AAA+_ATPase"/>
</dbReference>
<keyword evidence="6 11" id="KW-0132">Cell division</keyword>
<comment type="similarity">
    <text evidence="3 11">Belongs to the ABC transporter superfamily.</text>
</comment>
<name>A0A450WA14_9GAMM</name>
<dbReference type="AlphaFoldDB" id="A0A450WA14"/>
<reference evidence="13" key="1">
    <citation type="submission" date="2019-02" db="EMBL/GenBank/DDBJ databases">
        <authorList>
            <person name="Gruber-Vodicka R. H."/>
            <person name="Seah K. B. B."/>
        </authorList>
    </citation>
    <scope>NUCLEOTIDE SEQUENCE</scope>
    <source>
        <strain evidence="13">BECK_S313</strain>
    </source>
</reference>
<organism evidence="13">
    <name type="scientific">Candidatus Kentrum sp. LPFa</name>
    <dbReference type="NCBI Taxonomy" id="2126335"/>
    <lineage>
        <taxon>Bacteria</taxon>
        <taxon>Pseudomonadati</taxon>
        <taxon>Pseudomonadota</taxon>
        <taxon>Gammaproteobacteria</taxon>
        <taxon>Candidatus Kentrum</taxon>
    </lineage>
</organism>
<evidence type="ECO:0000259" key="12">
    <source>
        <dbReference type="PROSITE" id="PS50893"/>
    </source>
</evidence>
<feature type="domain" description="ABC transporter" evidence="12">
    <location>
        <begin position="2"/>
        <end position="223"/>
    </location>
</feature>
<evidence type="ECO:0000256" key="1">
    <source>
        <dbReference type="ARBA" id="ARBA00002579"/>
    </source>
</evidence>
<dbReference type="FunFam" id="3.40.50.300:FF:000056">
    <property type="entry name" value="Cell division ATP-binding protein FtsE"/>
    <property type="match status" value="1"/>
</dbReference>
<dbReference type="GO" id="GO:0005886">
    <property type="term" value="C:plasma membrane"/>
    <property type="evidence" value="ECO:0007669"/>
    <property type="project" value="UniProtKB-SubCell"/>
</dbReference>
<dbReference type="InterPro" id="IPR017871">
    <property type="entry name" value="ABC_transporter-like_CS"/>
</dbReference>
<dbReference type="SMART" id="SM00382">
    <property type="entry name" value="AAA"/>
    <property type="match status" value="1"/>
</dbReference>
<dbReference type="InterPro" id="IPR027417">
    <property type="entry name" value="P-loop_NTPase"/>
</dbReference>
<evidence type="ECO:0000313" key="13">
    <source>
        <dbReference type="EMBL" id="VFK13877.1"/>
    </source>
</evidence>
<dbReference type="InterPro" id="IPR005286">
    <property type="entry name" value="Cell_div_FtsE"/>
</dbReference>
<dbReference type="GO" id="GO:0051301">
    <property type="term" value="P:cell division"/>
    <property type="evidence" value="ECO:0007669"/>
    <property type="project" value="UniProtKB-UniRule"/>
</dbReference>
<evidence type="ECO:0000256" key="3">
    <source>
        <dbReference type="ARBA" id="ARBA00005417"/>
    </source>
</evidence>
<dbReference type="InterPro" id="IPR015854">
    <property type="entry name" value="ABC_transpr_LolD-like"/>
</dbReference>
<dbReference type="PROSITE" id="PS00211">
    <property type="entry name" value="ABC_TRANSPORTER_1"/>
    <property type="match status" value="1"/>
</dbReference>
<dbReference type="Gene3D" id="3.40.50.300">
    <property type="entry name" value="P-loop containing nucleotide triphosphate hydrolases"/>
    <property type="match status" value="1"/>
</dbReference>
<dbReference type="NCBIfam" id="TIGR02673">
    <property type="entry name" value="FtsE"/>
    <property type="match status" value="1"/>
</dbReference>
<proteinExistence type="inferred from homology"/>
<dbReference type="PANTHER" id="PTHR24220:SF470">
    <property type="entry name" value="CELL DIVISION ATP-BINDING PROTEIN FTSE"/>
    <property type="match status" value="1"/>
</dbReference>
<keyword evidence="5 11" id="KW-1003">Cell membrane</keyword>
<dbReference type="Pfam" id="PF00005">
    <property type="entry name" value="ABC_tran"/>
    <property type="match status" value="1"/>
</dbReference>
<evidence type="ECO:0000256" key="10">
    <source>
        <dbReference type="ARBA" id="ARBA00023306"/>
    </source>
</evidence>
<evidence type="ECO:0000256" key="4">
    <source>
        <dbReference type="ARBA" id="ARBA00020019"/>
    </source>
</evidence>
<evidence type="ECO:0000256" key="8">
    <source>
        <dbReference type="ARBA" id="ARBA00022840"/>
    </source>
</evidence>
<evidence type="ECO:0000256" key="7">
    <source>
        <dbReference type="ARBA" id="ARBA00022741"/>
    </source>
</evidence>
<dbReference type="GO" id="GO:0016887">
    <property type="term" value="F:ATP hydrolysis activity"/>
    <property type="evidence" value="ECO:0007669"/>
    <property type="project" value="InterPro"/>
</dbReference>
<evidence type="ECO:0000256" key="6">
    <source>
        <dbReference type="ARBA" id="ARBA00022618"/>
    </source>
</evidence>
<protein>
    <recommendedName>
        <fullName evidence="4 11">Cell division ATP-binding protein FtsE</fullName>
    </recommendedName>
</protein>
<keyword evidence="10 11" id="KW-0131">Cell cycle</keyword>